<keyword evidence="1" id="KW-0472">Membrane</keyword>
<dbReference type="EMBL" id="JAWDGP010006844">
    <property type="protein sequence ID" value="KAK3734639.1"/>
    <property type="molecule type" value="Genomic_DNA"/>
</dbReference>
<evidence type="ECO:0000313" key="2">
    <source>
        <dbReference type="EMBL" id="KAK3734639.1"/>
    </source>
</evidence>
<sequence>MVLSRSYVTRWSLPLSSRAWLNVVLPGDGIPPASPARPGSVSHLSECENLPCWNLCFSNLERLLKGSVIGSRPVINLDLQCFTPVSYLLNHHSGLVRVEVLKNSCLVKKYLNQQNISLPRITIVIIIKVNAVTIMLEFLLLTEGLTNCDSFLWHSALIQ</sequence>
<organism evidence="2 3">
    <name type="scientific">Elysia crispata</name>
    <name type="common">lettuce slug</name>
    <dbReference type="NCBI Taxonomy" id="231223"/>
    <lineage>
        <taxon>Eukaryota</taxon>
        <taxon>Metazoa</taxon>
        <taxon>Spiralia</taxon>
        <taxon>Lophotrochozoa</taxon>
        <taxon>Mollusca</taxon>
        <taxon>Gastropoda</taxon>
        <taxon>Heterobranchia</taxon>
        <taxon>Euthyneura</taxon>
        <taxon>Panpulmonata</taxon>
        <taxon>Sacoglossa</taxon>
        <taxon>Placobranchoidea</taxon>
        <taxon>Plakobranchidae</taxon>
        <taxon>Elysia</taxon>
    </lineage>
</organism>
<evidence type="ECO:0000256" key="1">
    <source>
        <dbReference type="SAM" id="Phobius"/>
    </source>
</evidence>
<comment type="caution">
    <text evidence="2">The sequence shown here is derived from an EMBL/GenBank/DDBJ whole genome shotgun (WGS) entry which is preliminary data.</text>
</comment>
<feature type="transmembrane region" description="Helical" evidence="1">
    <location>
        <begin position="118"/>
        <end position="141"/>
    </location>
</feature>
<keyword evidence="1" id="KW-1133">Transmembrane helix</keyword>
<protein>
    <submittedName>
        <fullName evidence="2">Uncharacterized protein</fullName>
    </submittedName>
</protein>
<keyword evidence="1" id="KW-0812">Transmembrane</keyword>
<evidence type="ECO:0000313" key="3">
    <source>
        <dbReference type="Proteomes" id="UP001283361"/>
    </source>
</evidence>
<proteinExistence type="predicted"/>
<reference evidence="2" key="1">
    <citation type="journal article" date="2023" name="G3 (Bethesda)">
        <title>A reference genome for the long-term kleptoplast-retaining sea slug Elysia crispata morphotype clarki.</title>
        <authorList>
            <person name="Eastman K.E."/>
            <person name="Pendleton A.L."/>
            <person name="Shaikh M.A."/>
            <person name="Suttiyut T."/>
            <person name="Ogas R."/>
            <person name="Tomko P."/>
            <person name="Gavelis G."/>
            <person name="Widhalm J.R."/>
            <person name="Wisecaver J.H."/>
        </authorList>
    </citation>
    <scope>NUCLEOTIDE SEQUENCE</scope>
    <source>
        <strain evidence="2">ECLA1</strain>
    </source>
</reference>
<accession>A0AAE0Y6P9</accession>
<dbReference type="AlphaFoldDB" id="A0AAE0Y6P9"/>
<dbReference type="Proteomes" id="UP001283361">
    <property type="component" value="Unassembled WGS sequence"/>
</dbReference>
<gene>
    <name evidence="2" type="ORF">RRG08_003546</name>
</gene>
<name>A0AAE0Y6P9_9GAST</name>
<keyword evidence="3" id="KW-1185">Reference proteome</keyword>